<evidence type="ECO:0000256" key="1">
    <source>
        <dbReference type="SAM" id="MobiDB-lite"/>
    </source>
</evidence>
<dbReference type="Proteomes" id="UP001066276">
    <property type="component" value="Chromosome 1_2"/>
</dbReference>
<evidence type="ECO:0000313" key="2">
    <source>
        <dbReference type="EMBL" id="KAJ1208460.1"/>
    </source>
</evidence>
<sequence>MAFVSMAHGSAQSSRRVAGKRDERHCPPTPLAISPFSRILVERGWNPVDEEEEARRKKLGLQLYTALRASAITLGDEV</sequence>
<name>A0AAV7W3A7_PLEWA</name>
<protein>
    <submittedName>
        <fullName evidence="2">Uncharacterized protein</fullName>
    </submittedName>
</protein>
<feature type="region of interest" description="Disordered" evidence="1">
    <location>
        <begin position="1"/>
        <end position="30"/>
    </location>
</feature>
<gene>
    <name evidence="2" type="ORF">NDU88_003846</name>
</gene>
<comment type="caution">
    <text evidence="2">The sequence shown here is derived from an EMBL/GenBank/DDBJ whole genome shotgun (WGS) entry which is preliminary data.</text>
</comment>
<dbReference type="EMBL" id="JANPWB010000002">
    <property type="protein sequence ID" value="KAJ1208460.1"/>
    <property type="molecule type" value="Genomic_DNA"/>
</dbReference>
<dbReference type="AlphaFoldDB" id="A0AAV7W3A7"/>
<organism evidence="2 3">
    <name type="scientific">Pleurodeles waltl</name>
    <name type="common">Iberian ribbed newt</name>
    <dbReference type="NCBI Taxonomy" id="8319"/>
    <lineage>
        <taxon>Eukaryota</taxon>
        <taxon>Metazoa</taxon>
        <taxon>Chordata</taxon>
        <taxon>Craniata</taxon>
        <taxon>Vertebrata</taxon>
        <taxon>Euteleostomi</taxon>
        <taxon>Amphibia</taxon>
        <taxon>Batrachia</taxon>
        <taxon>Caudata</taxon>
        <taxon>Salamandroidea</taxon>
        <taxon>Salamandridae</taxon>
        <taxon>Pleurodelinae</taxon>
        <taxon>Pleurodeles</taxon>
    </lineage>
</organism>
<reference evidence="2" key="1">
    <citation type="journal article" date="2022" name="bioRxiv">
        <title>Sequencing and chromosome-scale assembly of the giantPleurodeles waltlgenome.</title>
        <authorList>
            <person name="Brown T."/>
            <person name="Elewa A."/>
            <person name="Iarovenko S."/>
            <person name="Subramanian E."/>
            <person name="Araus A.J."/>
            <person name="Petzold A."/>
            <person name="Susuki M."/>
            <person name="Suzuki K.-i.T."/>
            <person name="Hayashi T."/>
            <person name="Toyoda A."/>
            <person name="Oliveira C."/>
            <person name="Osipova E."/>
            <person name="Leigh N.D."/>
            <person name="Simon A."/>
            <person name="Yun M.H."/>
        </authorList>
    </citation>
    <scope>NUCLEOTIDE SEQUENCE</scope>
    <source>
        <strain evidence="2">20211129_DDA</strain>
        <tissue evidence="2">Liver</tissue>
    </source>
</reference>
<accession>A0AAV7W3A7</accession>
<proteinExistence type="predicted"/>
<evidence type="ECO:0000313" key="3">
    <source>
        <dbReference type="Proteomes" id="UP001066276"/>
    </source>
</evidence>
<keyword evidence="3" id="KW-1185">Reference proteome</keyword>